<dbReference type="NCBIfam" id="NF046112">
    <property type="entry name" value="MSMEG_6209_Nter"/>
    <property type="match status" value="1"/>
</dbReference>
<name>A0ABW3VIK9_9PSEU</name>
<keyword evidence="2" id="KW-1185">Reference proteome</keyword>
<dbReference type="Proteomes" id="UP001597182">
    <property type="component" value="Unassembled WGS sequence"/>
</dbReference>
<evidence type="ECO:0000313" key="1">
    <source>
        <dbReference type="EMBL" id="MFD1234711.1"/>
    </source>
</evidence>
<accession>A0ABW3VIK9</accession>
<dbReference type="EMBL" id="JBHTMB010000140">
    <property type="protein sequence ID" value="MFD1234711.1"/>
    <property type="molecule type" value="Genomic_DNA"/>
</dbReference>
<gene>
    <name evidence="1" type="ORF">ACFQ34_15580</name>
</gene>
<protein>
    <submittedName>
        <fullName evidence="1">Three-helix bundle dimerization domain-containing protein</fullName>
    </submittedName>
</protein>
<evidence type="ECO:0000313" key="2">
    <source>
        <dbReference type="Proteomes" id="UP001597182"/>
    </source>
</evidence>
<sequence>MTAAVARLAGEFAGRVDRGTVRRTVVSCRADLDAAPPPALPELVERLARQRLLQLAGRASESG</sequence>
<proteinExistence type="predicted"/>
<organism evidence="1 2">
    <name type="scientific">Pseudonocardia benzenivorans</name>
    <dbReference type="NCBI Taxonomy" id="228005"/>
    <lineage>
        <taxon>Bacteria</taxon>
        <taxon>Bacillati</taxon>
        <taxon>Actinomycetota</taxon>
        <taxon>Actinomycetes</taxon>
        <taxon>Pseudonocardiales</taxon>
        <taxon>Pseudonocardiaceae</taxon>
        <taxon>Pseudonocardia</taxon>
    </lineage>
</organism>
<reference evidence="2" key="1">
    <citation type="journal article" date="2019" name="Int. J. Syst. Evol. Microbiol.">
        <title>The Global Catalogue of Microorganisms (GCM) 10K type strain sequencing project: providing services to taxonomists for standard genome sequencing and annotation.</title>
        <authorList>
            <consortium name="The Broad Institute Genomics Platform"/>
            <consortium name="The Broad Institute Genome Sequencing Center for Infectious Disease"/>
            <person name="Wu L."/>
            <person name="Ma J."/>
        </authorList>
    </citation>
    <scope>NUCLEOTIDE SEQUENCE [LARGE SCALE GENOMIC DNA]</scope>
    <source>
        <strain evidence="2">CCUG 49018</strain>
    </source>
</reference>
<dbReference type="Gene3D" id="1.10.8.1060">
    <property type="entry name" value="Corynebacterium glutamicum thioredoxin-dependent arsenate reductase, N-terminal domain"/>
    <property type="match status" value="1"/>
</dbReference>
<comment type="caution">
    <text evidence="1">The sequence shown here is derived from an EMBL/GenBank/DDBJ whole genome shotgun (WGS) entry which is preliminary data.</text>
</comment>
<dbReference type="RefSeq" id="WP_339124174.1">
    <property type="nucleotide sequence ID" value="NZ_BAABKS010000022.1"/>
</dbReference>